<dbReference type="Proteomes" id="UP000663862">
    <property type="component" value="Unassembled WGS sequence"/>
</dbReference>
<organism evidence="2 3">
    <name type="scientific">Rotaria socialis</name>
    <dbReference type="NCBI Taxonomy" id="392032"/>
    <lineage>
        <taxon>Eukaryota</taxon>
        <taxon>Metazoa</taxon>
        <taxon>Spiralia</taxon>
        <taxon>Gnathifera</taxon>
        <taxon>Rotifera</taxon>
        <taxon>Eurotatoria</taxon>
        <taxon>Bdelloidea</taxon>
        <taxon>Philodinida</taxon>
        <taxon>Philodinidae</taxon>
        <taxon>Rotaria</taxon>
    </lineage>
</organism>
<accession>A0A820JV77</accession>
<sequence length="404" mass="45947">MIIIISNNITLVSQSSAQVLPISSPLSPTMATGTKADGKIVEGEFRYDALRDLQTSNNYQLAVCSENCTSVTPKVMYDASTNIFIGFSTPLDHGVSVTQFFQTDSYDQLKEWFENEEKSNLLNVHMLELLTISKSSSTSFLLGAYRITSKFNSIDVLRRWLWIFERSRISNIRILAFSADCDPKYLRAMRLITGFFAKLPNIPISERNDVLEQSIETNAWISKTDVYPKDRQNFGSCAKISTDDVLFPLNNVSDSYATQVYLRLLRSIIIAYIEKSASIIDRIYHSWMTVFICRLWWTGLQLTDEEKISTEHQDKNKAFFFITKAAYHSIEINAHTLLSVVILVCQHDLPESALCISSFNSQTCENVFRLTRSMPGTFSSNVNFTVGQFLRRAGKLSVLQDIER</sequence>
<dbReference type="Proteomes" id="UP000663869">
    <property type="component" value="Unassembled WGS sequence"/>
</dbReference>
<evidence type="ECO:0000313" key="3">
    <source>
        <dbReference type="Proteomes" id="UP000663862"/>
    </source>
</evidence>
<name>A0A820JV77_9BILA</name>
<comment type="caution">
    <text evidence="2">The sequence shown here is derived from an EMBL/GenBank/DDBJ whole genome shotgun (WGS) entry which is preliminary data.</text>
</comment>
<evidence type="ECO:0000313" key="1">
    <source>
        <dbReference type="EMBL" id="CAF3367732.1"/>
    </source>
</evidence>
<dbReference type="AlphaFoldDB" id="A0A820JV77"/>
<gene>
    <name evidence="1" type="ORF">FME351_LOCUS6033</name>
    <name evidence="2" type="ORF">TSG867_LOCUS8303</name>
</gene>
<evidence type="ECO:0000313" key="2">
    <source>
        <dbReference type="EMBL" id="CAF4332406.1"/>
    </source>
</evidence>
<protein>
    <submittedName>
        <fullName evidence="2">Uncharacterized protein</fullName>
    </submittedName>
</protein>
<proteinExistence type="predicted"/>
<dbReference type="EMBL" id="CAJNYU010000505">
    <property type="protein sequence ID" value="CAF3367732.1"/>
    <property type="molecule type" value="Genomic_DNA"/>
</dbReference>
<dbReference type="EMBL" id="CAJOBQ010000341">
    <property type="protein sequence ID" value="CAF4332406.1"/>
    <property type="molecule type" value="Genomic_DNA"/>
</dbReference>
<reference evidence="2" key="1">
    <citation type="submission" date="2021-02" db="EMBL/GenBank/DDBJ databases">
        <authorList>
            <person name="Nowell W R."/>
        </authorList>
    </citation>
    <scope>NUCLEOTIDE SEQUENCE</scope>
</reference>